<dbReference type="CDD" id="cd03263">
    <property type="entry name" value="ABC_subfamily_A"/>
    <property type="match status" value="1"/>
</dbReference>
<dbReference type="PANTHER" id="PTHR19229">
    <property type="entry name" value="ATP-BINDING CASSETTE TRANSPORTER SUBFAMILY A ABCA"/>
    <property type="match status" value="1"/>
</dbReference>
<feature type="transmembrane region" description="Helical" evidence="9">
    <location>
        <begin position="268"/>
        <end position="293"/>
    </location>
</feature>
<dbReference type="InterPro" id="IPR026082">
    <property type="entry name" value="ABCA"/>
</dbReference>
<evidence type="ECO:0000256" key="2">
    <source>
        <dbReference type="ARBA" id="ARBA00008526"/>
    </source>
</evidence>
<dbReference type="SUPFAM" id="SSF52540">
    <property type="entry name" value="P-loop containing nucleoside triphosphate hydrolases"/>
    <property type="match status" value="1"/>
</dbReference>
<evidence type="ECO:0000256" key="9">
    <source>
        <dbReference type="SAM" id="Phobius"/>
    </source>
</evidence>
<feature type="transmembrane region" description="Helical" evidence="9">
    <location>
        <begin position="371"/>
        <end position="389"/>
    </location>
</feature>
<proteinExistence type="inferred from homology"/>
<evidence type="ECO:0000256" key="8">
    <source>
        <dbReference type="SAM" id="MobiDB-lite"/>
    </source>
</evidence>
<evidence type="ECO:0000256" key="7">
    <source>
        <dbReference type="ARBA" id="ARBA00023136"/>
    </source>
</evidence>
<dbReference type="PANTHER" id="PTHR19229:SF218">
    <property type="entry name" value="ABC TRANSPORTER A FAMILY MEMBER 2-LIKE ISOFORM X1"/>
    <property type="match status" value="1"/>
</dbReference>
<dbReference type="InterPro" id="IPR056788">
    <property type="entry name" value="ABCA2/9/11_C"/>
</dbReference>
<comment type="subcellular location">
    <subcellularLocation>
        <location evidence="1">Membrane</location>
        <topology evidence="1">Multi-pass membrane protein</topology>
    </subcellularLocation>
</comment>
<dbReference type="GO" id="GO:0140359">
    <property type="term" value="F:ABC-type transporter activity"/>
    <property type="evidence" value="ECO:0007669"/>
    <property type="project" value="InterPro"/>
</dbReference>
<dbReference type="GO" id="GO:0005319">
    <property type="term" value="F:lipid transporter activity"/>
    <property type="evidence" value="ECO:0007669"/>
    <property type="project" value="TreeGrafter"/>
</dbReference>
<evidence type="ECO:0000313" key="11">
    <source>
        <dbReference type="EMBL" id="KAG5602327.1"/>
    </source>
</evidence>
<evidence type="ECO:0000256" key="3">
    <source>
        <dbReference type="ARBA" id="ARBA00022692"/>
    </source>
</evidence>
<evidence type="ECO:0000256" key="1">
    <source>
        <dbReference type="ARBA" id="ARBA00004141"/>
    </source>
</evidence>
<dbReference type="InterPro" id="IPR003593">
    <property type="entry name" value="AAA+_ATPase"/>
</dbReference>
<keyword evidence="12" id="KW-1185">Reference proteome</keyword>
<protein>
    <recommendedName>
        <fullName evidence="10">ABC transporter domain-containing protein</fullName>
    </recommendedName>
</protein>
<dbReference type="Pfam" id="PF00005">
    <property type="entry name" value="ABC_tran"/>
    <property type="match status" value="1"/>
</dbReference>
<evidence type="ECO:0000313" key="12">
    <source>
        <dbReference type="Proteomes" id="UP000824120"/>
    </source>
</evidence>
<dbReference type="InterPro" id="IPR003439">
    <property type="entry name" value="ABC_transporter-like_ATP-bd"/>
</dbReference>
<feature type="region of interest" description="Disordered" evidence="8">
    <location>
        <begin position="946"/>
        <end position="976"/>
    </location>
</feature>
<reference evidence="11 12" key="1">
    <citation type="submission" date="2020-09" db="EMBL/GenBank/DDBJ databases">
        <title>De no assembly of potato wild relative species, Solanum commersonii.</title>
        <authorList>
            <person name="Cho K."/>
        </authorList>
    </citation>
    <scope>NUCLEOTIDE SEQUENCE [LARGE SCALE GENOMIC DNA]</scope>
    <source>
        <strain evidence="11">LZ3.2</strain>
        <tissue evidence="11">Leaf</tissue>
    </source>
</reference>
<dbReference type="Pfam" id="PF25158">
    <property type="entry name" value="ABCA11_C"/>
    <property type="match status" value="1"/>
</dbReference>
<dbReference type="PROSITE" id="PS00211">
    <property type="entry name" value="ABC_TRANSPORTER_1"/>
    <property type="match status" value="1"/>
</dbReference>
<accession>A0A9J5YRD0</accession>
<evidence type="ECO:0000256" key="4">
    <source>
        <dbReference type="ARBA" id="ARBA00022741"/>
    </source>
</evidence>
<feature type="domain" description="ABC transporter" evidence="10">
    <location>
        <begin position="518"/>
        <end position="793"/>
    </location>
</feature>
<evidence type="ECO:0000259" key="10">
    <source>
        <dbReference type="PROSITE" id="PS50893"/>
    </source>
</evidence>
<keyword evidence="5" id="KW-0067">ATP-binding</keyword>
<organism evidence="11 12">
    <name type="scientific">Solanum commersonii</name>
    <name type="common">Commerson's wild potato</name>
    <name type="synonym">Commerson's nightshade</name>
    <dbReference type="NCBI Taxonomy" id="4109"/>
    <lineage>
        <taxon>Eukaryota</taxon>
        <taxon>Viridiplantae</taxon>
        <taxon>Streptophyta</taxon>
        <taxon>Embryophyta</taxon>
        <taxon>Tracheophyta</taxon>
        <taxon>Spermatophyta</taxon>
        <taxon>Magnoliopsida</taxon>
        <taxon>eudicotyledons</taxon>
        <taxon>Gunneridae</taxon>
        <taxon>Pentapetalae</taxon>
        <taxon>asterids</taxon>
        <taxon>lamiids</taxon>
        <taxon>Solanales</taxon>
        <taxon>Solanaceae</taxon>
        <taxon>Solanoideae</taxon>
        <taxon>Solaneae</taxon>
        <taxon>Solanum</taxon>
    </lineage>
</organism>
<dbReference type="GO" id="GO:0016020">
    <property type="term" value="C:membrane"/>
    <property type="evidence" value="ECO:0007669"/>
    <property type="project" value="UniProtKB-SubCell"/>
</dbReference>
<gene>
    <name evidence="11" type="ORF">H5410_033697</name>
</gene>
<dbReference type="Proteomes" id="UP000824120">
    <property type="component" value="Chromosome 6"/>
</dbReference>
<dbReference type="SMART" id="SM00382">
    <property type="entry name" value="AAA"/>
    <property type="match status" value="1"/>
</dbReference>
<comment type="similarity">
    <text evidence="2">Belongs to the ABC transporter superfamily. ABCA family. CPR flippase (TC 3.A.1.211) subfamily.</text>
</comment>
<feature type="transmembrane region" description="Helical" evidence="9">
    <location>
        <begin position="224"/>
        <end position="248"/>
    </location>
</feature>
<keyword evidence="6 9" id="KW-1133">Transmembrane helix</keyword>
<dbReference type="OrthoDB" id="10255969at2759"/>
<dbReference type="InterPro" id="IPR017871">
    <property type="entry name" value="ABC_transporter-like_CS"/>
</dbReference>
<dbReference type="AlphaFoldDB" id="A0A9J5YRD0"/>
<comment type="caution">
    <text evidence="11">The sequence shown here is derived from an EMBL/GenBank/DDBJ whole genome shotgun (WGS) entry which is preliminary data.</text>
</comment>
<keyword evidence="4" id="KW-0547">Nucleotide-binding</keyword>
<feature type="transmembrane region" description="Helical" evidence="9">
    <location>
        <begin position="422"/>
        <end position="444"/>
    </location>
</feature>
<dbReference type="InterPro" id="IPR027417">
    <property type="entry name" value="P-loop_NTPase"/>
</dbReference>
<dbReference type="PROSITE" id="PS50893">
    <property type="entry name" value="ABC_TRANSPORTER_2"/>
    <property type="match status" value="1"/>
</dbReference>
<dbReference type="GO" id="GO:0005524">
    <property type="term" value="F:ATP binding"/>
    <property type="evidence" value="ECO:0007669"/>
    <property type="project" value="UniProtKB-KW"/>
</dbReference>
<name>A0A9J5YRD0_SOLCO</name>
<evidence type="ECO:0000256" key="6">
    <source>
        <dbReference type="ARBA" id="ARBA00022989"/>
    </source>
</evidence>
<feature type="compositionally biased region" description="Polar residues" evidence="8">
    <location>
        <begin position="953"/>
        <end position="963"/>
    </location>
</feature>
<dbReference type="Gene3D" id="3.40.50.300">
    <property type="entry name" value="P-loop containing nucleotide triphosphate hydrolases"/>
    <property type="match status" value="1"/>
</dbReference>
<feature type="transmembrane region" description="Helical" evidence="9">
    <location>
        <begin position="339"/>
        <end position="359"/>
    </location>
</feature>
<keyword evidence="3 9" id="KW-0812">Transmembrane</keyword>
<keyword evidence="7 9" id="KW-0472">Membrane</keyword>
<dbReference type="InterPro" id="IPR013525">
    <property type="entry name" value="ABC2_TM"/>
</dbReference>
<sequence>MELQGGIPLLMQQYKALFKKNVLLALRNKPATFLQLFSSFFFIFLLFCIKLSDESRNADNSYAKELRDPKPLMAPPIPPCEDKFYIKTPCYDFIWSGKHSKTIGDVVKGIMANNPGRPIPANKVLAFNTAKDVDRWLFDNPVRCPAAVHFTIVKGNKISYGIQTNSTDVVKRGVTEDPTFKFQIPLQIAAEREIARNLIGDPKFPWDVSFKEFPHPPGEIFNEVTLSAMVFFMAVAIFGFVFQVSALITEKELKLRQAMTMMGLFDTAYWLSWITWEGLLIFFSSTLTVIFGMMFQFDFFLRNNVLVVFLLFFLFQLTMVAFGYWLSTFLTKAASATNVAFVIFIVGFITMIGSQLANYPYSAAYSNGHRVYWSLFPPNLLTIGLQLLTKATESPKDPGISWSTRAKCLPKEPDCVTTMHDVYILLVKTFFFWLVLAIYFDNIIPNISGVRKSKLYFLYPGYWTGNGGSSVKEGGNCSICSGSLPRLDPITPDDEDVLTEENTVKKQAMEGDNSNNAVQIRGLIKTYPGKKTGGCCCCCRKKSPPFHSVKGLWLNVEKDQLLCMLGPNGAGKTTTISCLTGINPVTAGDGNSFDPNFCHILRSLKLHMCNMKQFSTALVYNQSIRSSMGMTNIRRMMGVCPQFDILWDALSGQENLQIFANIKGLPPASVDTVVAQLLSQSKITKVSAKMRSCSYSGGMKRRLSVAIALIGDPKLVILDEPTTGMDPITRRHVWDIIEKAKKGRAIILTTHSMEEADVLSDRIGIMAKGRLRCIGTSIRLKAKFGTGFIANVGLVSESTSPEAVKHFFKSHLDVVPKDENKCFLTYVIPHEREKMLTEFFAELQARQSEFGVKDIQLGLTTLEEVFMNIAKQADVETAIAEGRFKTLTLNSGNSVEVPVGAQFIGIPGTKSPQNPGGIMVEVYWEPDETGSPCIYGLSEEMPIPPHIQLRDPPTNNNSPTNQGIVIDPSQLKMHLS</sequence>
<evidence type="ECO:0000256" key="5">
    <source>
        <dbReference type="ARBA" id="ARBA00022840"/>
    </source>
</evidence>
<feature type="transmembrane region" description="Helical" evidence="9">
    <location>
        <begin position="305"/>
        <end position="327"/>
    </location>
</feature>
<dbReference type="Pfam" id="PF12698">
    <property type="entry name" value="ABC2_membrane_3"/>
    <property type="match status" value="1"/>
</dbReference>
<dbReference type="GO" id="GO:0016887">
    <property type="term" value="F:ATP hydrolysis activity"/>
    <property type="evidence" value="ECO:0007669"/>
    <property type="project" value="InterPro"/>
</dbReference>
<dbReference type="EMBL" id="JACXVP010000006">
    <property type="protein sequence ID" value="KAG5602327.1"/>
    <property type="molecule type" value="Genomic_DNA"/>
</dbReference>